<dbReference type="InterPro" id="IPR037118">
    <property type="entry name" value="Val-tRNA_synth_C_sf"/>
</dbReference>
<protein>
    <submittedName>
        <fullName evidence="5">ABC transporter ATP-binding protein</fullName>
    </submittedName>
</protein>
<dbReference type="GO" id="GO:0003677">
    <property type="term" value="F:DNA binding"/>
    <property type="evidence" value="ECO:0007669"/>
    <property type="project" value="InterPro"/>
</dbReference>
<dbReference type="GO" id="GO:0016887">
    <property type="term" value="F:ATP hydrolysis activity"/>
    <property type="evidence" value="ECO:0007669"/>
    <property type="project" value="InterPro"/>
</dbReference>
<evidence type="ECO:0000313" key="6">
    <source>
        <dbReference type="Proteomes" id="UP000287872"/>
    </source>
</evidence>
<dbReference type="OrthoDB" id="9801441at2"/>
<evidence type="ECO:0000256" key="1">
    <source>
        <dbReference type="ARBA" id="ARBA00022741"/>
    </source>
</evidence>
<keyword evidence="1" id="KW-0547">Nucleotide-binding</keyword>
<feature type="compositionally biased region" description="Basic and acidic residues" evidence="3">
    <location>
        <begin position="544"/>
        <end position="562"/>
    </location>
</feature>
<keyword evidence="6" id="KW-1185">Reference proteome</keyword>
<dbReference type="NCBIfam" id="NF000355">
    <property type="entry name" value="ribo_prot_ABC_F"/>
    <property type="match status" value="1"/>
</dbReference>
<dbReference type="GO" id="GO:0005524">
    <property type="term" value="F:ATP binding"/>
    <property type="evidence" value="ECO:0007669"/>
    <property type="project" value="UniProtKB-KW"/>
</dbReference>
<comment type="caution">
    <text evidence="5">The sequence shown here is derived from an EMBL/GenBank/DDBJ whole genome shotgun (WGS) entry which is preliminary data.</text>
</comment>
<dbReference type="Pfam" id="PF16326">
    <property type="entry name" value="ABC_tran_CTD"/>
    <property type="match status" value="1"/>
</dbReference>
<evidence type="ECO:0000256" key="3">
    <source>
        <dbReference type="SAM" id="MobiDB-lite"/>
    </source>
</evidence>
<dbReference type="InterPro" id="IPR051309">
    <property type="entry name" value="ABCF_ATPase"/>
</dbReference>
<dbReference type="RefSeq" id="WP_125005202.1">
    <property type="nucleotide sequence ID" value="NZ_BHYK01000034.1"/>
</dbReference>
<dbReference type="PROSITE" id="PS00211">
    <property type="entry name" value="ABC_TRANSPORTER_1"/>
    <property type="match status" value="1"/>
</dbReference>
<gene>
    <name evidence="5" type="ORF">Ctaglu_40940</name>
</gene>
<name>A0A401USI9_9CLOT</name>
<dbReference type="SUPFAM" id="SSF52540">
    <property type="entry name" value="P-loop containing nucleoside triphosphate hydrolases"/>
    <property type="match status" value="2"/>
</dbReference>
<accession>A0A401USI9</accession>
<feature type="region of interest" description="Disordered" evidence="3">
    <location>
        <begin position="544"/>
        <end position="572"/>
    </location>
</feature>
<dbReference type="InterPro" id="IPR003439">
    <property type="entry name" value="ABC_transporter-like_ATP-bd"/>
</dbReference>
<dbReference type="PANTHER" id="PTHR42855:SF2">
    <property type="entry name" value="DRUG RESISTANCE ABC TRANSPORTER,ATP-BINDING PROTEIN"/>
    <property type="match status" value="1"/>
</dbReference>
<dbReference type="FunFam" id="3.40.50.300:FF:000011">
    <property type="entry name" value="Putative ABC transporter ATP-binding component"/>
    <property type="match status" value="1"/>
</dbReference>
<dbReference type="PROSITE" id="PS50893">
    <property type="entry name" value="ABC_TRANSPORTER_2"/>
    <property type="match status" value="2"/>
</dbReference>
<feature type="domain" description="ABC transporter" evidence="4">
    <location>
        <begin position="333"/>
        <end position="545"/>
    </location>
</feature>
<evidence type="ECO:0000259" key="4">
    <source>
        <dbReference type="PROSITE" id="PS50893"/>
    </source>
</evidence>
<dbReference type="Pfam" id="PF00005">
    <property type="entry name" value="ABC_tran"/>
    <property type="match status" value="2"/>
</dbReference>
<keyword evidence="2 5" id="KW-0067">ATP-binding</keyword>
<dbReference type="AlphaFoldDB" id="A0A401USI9"/>
<dbReference type="InterPro" id="IPR032781">
    <property type="entry name" value="ABC_tran_Xtn"/>
</dbReference>
<evidence type="ECO:0000313" key="5">
    <source>
        <dbReference type="EMBL" id="GCD12471.1"/>
    </source>
</evidence>
<dbReference type="Gene3D" id="3.40.50.300">
    <property type="entry name" value="P-loop containing nucleotide triphosphate hydrolases"/>
    <property type="match status" value="2"/>
</dbReference>
<dbReference type="Gene3D" id="1.10.287.380">
    <property type="entry name" value="Valyl-tRNA synthetase, C-terminal domain"/>
    <property type="match status" value="1"/>
</dbReference>
<dbReference type="InterPro" id="IPR017871">
    <property type="entry name" value="ABC_transporter-like_CS"/>
</dbReference>
<dbReference type="PANTHER" id="PTHR42855">
    <property type="entry name" value="ABC TRANSPORTER ATP-BINDING SUBUNIT"/>
    <property type="match status" value="1"/>
</dbReference>
<dbReference type="Proteomes" id="UP000287872">
    <property type="component" value="Unassembled WGS sequence"/>
</dbReference>
<dbReference type="EMBL" id="BHYK01000034">
    <property type="protein sequence ID" value="GCD12471.1"/>
    <property type="molecule type" value="Genomic_DNA"/>
</dbReference>
<dbReference type="InterPro" id="IPR032524">
    <property type="entry name" value="ABC_tran_C"/>
</dbReference>
<dbReference type="Pfam" id="PF12848">
    <property type="entry name" value="ABC_tran_Xtn"/>
    <property type="match status" value="1"/>
</dbReference>
<organism evidence="5 6">
    <name type="scientific">Clostridium tagluense</name>
    <dbReference type="NCBI Taxonomy" id="360422"/>
    <lineage>
        <taxon>Bacteria</taxon>
        <taxon>Bacillati</taxon>
        <taxon>Bacillota</taxon>
        <taxon>Clostridia</taxon>
        <taxon>Eubacteriales</taxon>
        <taxon>Clostridiaceae</taxon>
        <taxon>Clostridium</taxon>
    </lineage>
</organism>
<reference evidence="5 6" key="1">
    <citation type="submission" date="2018-11" db="EMBL/GenBank/DDBJ databases">
        <title>Genome sequencing and assembly of Clostridium tagluense strain A121.</title>
        <authorList>
            <person name="Murakami T."/>
            <person name="Segawa T."/>
            <person name="Shcherbakova V.A."/>
            <person name="Mori H."/>
            <person name="Yoshimura Y."/>
        </authorList>
    </citation>
    <scope>NUCLEOTIDE SEQUENCE [LARGE SCALE GENOMIC DNA]</scope>
    <source>
        <strain evidence="5 6">A121</strain>
    </source>
</reference>
<dbReference type="CDD" id="cd03221">
    <property type="entry name" value="ABCF_EF-3"/>
    <property type="match status" value="2"/>
</dbReference>
<dbReference type="InterPro" id="IPR027417">
    <property type="entry name" value="P-loop_NTPase"/>
</dbReference>
<dbReference type="InterPro" id="IPR003593">
    <property type="entry name" value="AAA+_ATPase"/>
</dbReference>
<evidence type="ECO:0000256" key="2">
    <source>
        <dbReference type="ARBA" id="ARBA00022840"/>
    </source>
</evidence>
<dbReference type="SMART" id="SM00382">
    <property type="entry name" value="AAA"/>
    <property type="match status" value="2"/>
</dbReference>
<feature type="domain" description="ABC transporter" evidence="4">
    <location>
        <begin position="4"/>
        <end position="259"/>
    </location>
</feature>
<sequence>MIEVALKEVEKYFGGNRIFESITFEVQSDERVGLIGRNGCGKTTIFKIIAGLESQDKGSISIRKNATVGYLHQIPDYPQQFKVIDVLKIAFKIQYQINRELKILEVQMASLKDRELEYALRKYGELNELYEAKDGYEIEEKMSKVCTGLKFTEDFLSRDFISLSGGEKTIVILGKILLENPDILLLDEPSNHLDVTSIEWLEAYLKGYKGTVIVISHDRYFLDRVVTKIVEIEDGETSLYNGNYSYYVKEKERRVVEQFEAFKDQQKKIKAMEKAIKQLRAWAIQADNEKFFKRAASMQKRLDKVVRVDKPLINQPKIQLDFAETDRSGRDVVSIKGLCKSFDQKEILEDLNLEIRYGECTALLGDNGSGKSTIIKTLLGEVQGDYGEVKLGSNTKIGYLPQNITFNNEDLTVIDTFREDMFILEGPARGILAKFLFYGESVFKKVKNLSGGEKSRLKLCMLIQNDINLLILDEPTNHLDIDSRENLEEALMEFSGTILFISHDRFFINKLAIRICEIEDKKIVSYQGNYEYYKEKKNEFKRTKIETPNKEKEKKSKNKENTQKQTSNNKLREVETLESRIQELESNLKEIDIEMNQNGCEYEKLLELGGEKEKIKEQLDKAIERWMEIIN</sequence>
<proteinExistence type="predicted"/>